<keyword evidence="1" id="KW-0812">Transmembrane</keyword>
<dbReference type="RefSeq" id="WP_397557311.1">
    <property type="nucleotide sequence ID" value="NZ_JBIQWL010000006.1"/>
</dbReference>
<protein>
    <submittedName>
        <fullName evidence="2">CDP-alcohol phosphatidyltransferase</fullName>
    </submittedName>
</protein>
<feature type="transmembrane region" description="Helical" evidence="1">
    <location>
        <begin position="158"/>
        <end position="175"/>
    </location>
</feature>
<keyword evidence="1" id="KW-1133">Transmembrane helix</keyword>
<dbReference type="SUPFAM" id="SSF53649">
    <property type="entry name" value="Alkaline phosphatase-like"/>
    <property type="match status" value="1"/>
</dbReference>
<name>A0ABW7QAE9_9MICO</name>
<evidence type="ECO:0000313" key="2">
    <source>
        <dbReference type="EMBL" id="MFH8251861.1"/>
    </source>
</evidence>
<feature type="transmembrane region" description="Helical" evidence="1">
    <location>
        <begin position="12"/>
        <end position="32"/>
    </location>
</feature>
<gene>
    <name evidence="2" type="ORF">ACH3VR_15955</name>
</gene>
<keyword evidence="3" id="KW-1185">Reference proteome</keyword>
<dbReference type="Proteomes" id="UP001610861">
    <property type="component" value="Unassembled WGS sequence"/>
</dbReference>
<dbReference type="InterPro" id="IPR017850">
    <property type="entry name" value="Alkaline_phosphatase_core_sf"/>
</dbReference>
<organism evidence="2 3">
    <name type="scientific">Microbacterium alkaliflavum</name>
    <dbReference type="NCBI Taxonomy" id="3248839"/>
    <lineage>
        <taxon>Bacteria</taxon>
        <taxon>Bacillati</taxon>
        <taxon>Actinomycetota</taxon>
        <taxon>Actinomycetes</taxon>
        <taxon>Micrococcales</taxon>
        <taxon>Microbacteriaceae</taxon>
        <taxon>Microbacterium</taxon>
    </lineage>
</organism>
<proteinExistence type="predicted"/>
<accession>A0ABW7QAE9</accession>
<evidence type="ECO:0000256" key="1">
    <source>
        <dbReference type="SAM" id="Phobius"/>
    </source>
</evidence>
<evidence type="ECO:0000313" key="3">
    <source>
        <dbReference type="Proteomes" id="UP001610861"/>
    </source>
</evidence>
<reference evidence="2 3" key="1">
    <citation type="submission" date="2024-09" db="EMBL/GenBank/DDBJ databases">
        <authorList>
            <person name="Pan X."/>
        </authorList>
    </citation>
    <scope>NUCLEOTIDE SEQUENCE [LARGE SCALE GENOMIC DNA]</scope>
    <source>
        <strain evidence="2 3">B2969</strain>
    </source>
</reference>
<feature type="transmembrane region" description="Helical" evidence="1">
    <location>
        <begin position="64"/>
        <end position="83"/>
    </location>
</feature>
<feature type="transmembrane region" description="Helical" evidence="1">
    <location>
        <begin position="120"/>
        <end position="146"/>
    </location>
</feature>
<sequence length="547" mass="56541">MAGGRREPAGSRLATVAALAVVVVAPLVPGVLSAGSPAALAGLPVEAIAVVLLLLALPARRARIAVAALFGGVVVAAAAFAALDAGFRATVDRPFSAADDWPQLGAAVGVVADAITPAGAVAAVVGLVALLVAVAVGLAAAALRAGRAAHSSGRQGRLIAATLASAWILAALLGAHPVPGVPLAAADAADTIATTSSRAVESVRDRQEFERALRSDAAASLPPSSLLAALHGKTVVVAFLESYGRSAVEGSTFSPGVDAALAQGQAVLDRTGYTAESAFLDSPTFGGVSWLAHSTLQSGVWIDSQQKYDRLTTTGRLTLARAFGDAGWRTVAVVPSNKGPWQVGSSFYGYDEMFDSRTLGYRGPAFSYARVPDQFTWQTFHDRELTPGHAPLMAEIDFVSSHTPWTPLPSLVPWSDLGDGSVFTAQAASGEAPVVAWQDPKRVQQLYGESVQYTLGALFSYLETYGTDDLVLVVLGDHQPARIVSGAAANHDVPITIIAKDPTVFASISSWGWDAGVRPSSDAPVWRMDAFRDRFLAAFSPGSGLTG</sequence>
<feature type="transmembrane region" description="Helical" evidence="1">
    <location>
        <begin position="38"/>
        <end position="57"/>
    </location>
</feature>
<dbReference type="EMBL" id="JBIQWL010000006">
    <property type="protein sequence ID" value="MFH8251861.1"/>
    <property type="molecule type" value="Genomic_DNA"/>
</dbReference>
<dbReference type="Gene3D" id="3.40.720.10">
    <property type="entry name" value="Alkaline Phosphatase, subunit A"/>
    <property type="match status" value="1"/>
</dbReference>
<keyword evidence="1" id="KW-0472">Membrane</keyword>
<comment type="caution">
    <text evidence="2">The sequence shown here is derived from an EMBL/GenBank/DDBJ whole genome shotgun (WGS) entry which is preliminary data.</text>
</comment>